<protein>
    <submittedName>
        <fullName evidence="1">Uncharacterized protein</fullName>
    </submittedName>
</protein>
<organism evidence="1 2">
    <name type="scientific">Ancylostoma ceylanicum</name>
    <dbReference type="NCBI Taxonomy" id="53326"/>
    <lineage>
        <taxon>Eukaryota</taxon>
        <taxon>Metazoa</taxon>
        <taxon>Ecdysozoa</taxon>
        <taxon>Nematoda</taxon>
        <taxon>Chromadorea</taxon>
        <taxon>Rhabditida</taxon>
        <taxon>Rhabditina</taxon>
        <taxon>Rhabditomorpha</taxon>
        <taxon>Strongyloidea</taxon>
        <taxon>Ancylostomatidae</taxon>
        <taxon>Ancylostomatinae</taxon>
        <taxon>Ancylostoma</taxon>
    </lineage>
</organism>
<dbReference type="AlphaFoldDB" id="A0A016T4X7"/>
<proteinExistence type="predicted"/>
<dbReference type="STRING" id="53326.A0A016T4X7"/>
<gene>
    <name evidence="1" type="primary">Acey_s0137.g2017</name>
    <name evidence="1" type="ORF">Y032_0137g2017</name>
</gene>
<dbReference type="Proteomes" id="UP000024635">
    <property type="component" value="Unassembled WGS sequence"/>
</dbReference>
<evidence type="ECO:0000313" key="2">
    <source>
        <dbReference type="Proteomes" id="UP000024635"/>
    </source>
</evidence>
<dbReference type="EMBL" id="JARK01001473">
    <property type="protein sequence ID" value="EYB97780.1"/>
    <property type="molecule type" value="Genomic_DNA"/>
</dbReference>
<comment type="caution">
    <text evidence="1">The sequence shown here is derived from an EMBL/GenBank/DDBJ whole genome shotgun (WGS) entry which is preliminary data.</text>
</comment>
<evidence type="ECO:0000313" key="1">
    <source>
        <dbReference type="EMBL" id="EYB97780.1"/>
    </source>
</evidence>
<accession>A0A016T4X7</accession>
<name>A0A016T4X7_9BILA</name>
<sequence length="118" mass="12645">MTLTIIHVSSGTMDVDSCDSGIQTSSRCTSEGDIGTVEDEQTMCGLTDLVSSCLSKASGGHSRTSSAQQPQPFLRASLFTGIPPTIRFYTKGTKGLLSPNVLSFRDDKDTEKLFFSVN</sequence>
<keyword evidence="2" id="KW-1185">Reference proteome</keyword>
<reference evidence="2" key="1">
    <citation type="journal article" date="2015" name="Nat. Genet.">
        <title>The genome and transcriptome of the zoonotic hookworm Ancylostoma ceylanicum identify infection-specific gene families.</title>
        <authorList>
            <person name="Schwarz E.M."/>
            <person name="Hu Y."/>
            <person name="Antoshechkin I."/>
            <person name="Miller M.M."/>
            <person name="Sternberg P.W."/>
            <person name="Aroian R.V."/>
        </authorList>
    </citation>
    <scope>NUCLEOTIDE SEQUENCE</scope>
    <source>
        <strain evidence="2">HY135</strain>
    </source>
</reference>
<dbReference type="OrthoDB" id="202825at2759"/>